<organism evidence="2 3">
    <name type="scientific">Thermodesulfitimonas autotrophica</name>
    <dbReference type="NCBI Taxonomy" id="1894989"/>
    <lineage>
        <taxon>Bacteria</taxon>
        <taxon>Bacillati</taxon>
        <taxon>Bacillota</taxon>
        <taxon>Clostridia</taxon>
        <taxon>Thermoanaerobacterales</taxon>
        <taxon>Thermoanaerobacteraceae</taxon>
        <taxon>Thermodesulfitimonas</taxon>
    </lineage>
</organism>
<dbReference type="RefSeq" id="WP_123927241.1">
    <property type="nucleotide sequence ID" value="NZ_RKRE01000001.1"/>
</dbReference>
<proteinExistence type="predicted"/>
<name>A0A3N5AWG9_9THEO</name>
<dbReference type="AlphaFoldDB" id="A0A3N5AWG9"/>
<accession>A0A3N5AWG9</accession>
<dbReference type="EMBL" id="RKRE01000001">
    <property type="protein sequence ID" value="RPF49576.1"/>
    <property type="molecule type" value="Genomic_DNA"/>
</dbReference>
<evidence type="ECO:0000256" key="1">
    <source>
        <dbReference type="SAM" id="MobiDB-lite"/>
    </source>
</evidence>
<evidence type="ECO:0000313" key="2">
    <source>
        <dbReference type="EMBL" id="RPF49576.1"/>
    </source>
</evidence>
<keyword evidence="3" id="KW-1185">Reference proteome</keyword>
<protein>
    <submittedName>
        <fullName evidence="2">Uncharacterized protein</fullName>
    </submittedName>
</protein>
<dbReference type="Proteomes" id="UP000282654">
    <property type="component" value="Unassembled WGS sequence"/>
</dbReference>
<evidence type="ECO:0000313" key="3">
    <source>
        <dbReference type="Proteomes" id="UP000282654"/>
    </source>
</evidence>
<gene>
    <name evidence="2" type="ORF">EDD75_0393</name>
</gene>
<dbReference type="OrthoDB" id="1726069at2"/>
<reference evidence="2 3" key="1">
    <citation type="submission" date="2018-11" db="EMBL/GenBank/DDBJ databases">
        <title>Genomic Encyclopedia of Type Strains, Phase IV (KMG-IV): sequencing the most valuable type-strain genomes for metagenomic binning, comparative biology and taxonomic classification.</title>
        <authorList>
            <person name="Goeker M."/>
        </authorList>
    </citation>
    <scope>NUCLEOTIDE SEQUENCE [LARGE SCALE GENOMIC DNA]</scope>
    <source>
        <strain evidence="2 3">DSM 102936</strain>
    </source>
</reference>
<feature type="region of interest" description="Disordered" evidence="1">
    <location>
        <begin position="132"/>
        <end position="163"/>
    </location>
</feature>
<comment type="caution">
    <text evidence="2">The sequence shown here is derived from an EMBL/GenBank/DDBJ whole genome shotgun (WGS) entry which is preliminary data.</text>
</comment>
<sequence length="163" mass="18048">MKRILSLIVLSVFCLALGFGSGWFGARQHYVVAPRKKAQEMAKKHQEELNKMVRRGKVVSVEPDAITVKVEKGGEAGRTVTYRTNEFTSVQVGMGFVNQPGQKVDLTKHFKPGDYVDLLVKDGQALALHRDFRPEERPAPPEGVPGQVYGPQVRLAPNVAPQK</sequence>